<evidence type="ECO:0000259" key="1">
    <source>
        <dbReference type="Pfam" id="PF10040"/>
    </source>
</evidence>
<evidence type="ECO:0000313" key="3">
    <source>
        <dbReference type="Proteomes" id="UP000002613"/>
    </source>
</evidence>
<protein>
    <recommendedName>
        <fullName evidence="1">CRISPR-associated protein Cas6 C-terminal domain-containing protein</fullName>
    </recommendedName>
</protein>
<dbReference type="InterPro" id="IPR019267">
    <property type="entry name" value="CRISPR-assoc_Cas6_C"/>
</dbReference>
<dbReference type="AlphaFoldDB" id="D3RZU7"/>
<dbReference type="EMBL" id="CP001899">
    <property type="protein sequence ID" value="ADC66010.1"/>
    <property type="molecule type" value="Genomic_DNA"/>
</dbReference>
<organism evidence="2 3">
    <name type="scientific">Ferroglobus placidus (strain DSM 10642 / AEDII12DO)</name>
    <dbReference type="NCBI Taxonomy" id="589924"/>
    <lineage>
        <taxon>Archaea</taxon>
        <taxon>Methanobacteriati</taxon>
        <taxon>Methanobacteriota</taxon>
        <taxon>Archaeoglobi</taxon>
        <taxon>Archaeoglobales</taxon>
        <taxon>Archaeoglobaceae</taxon>
        <taxon>Ferroglobus</taxon>
    </lineage>
</organism>
<dbReference type="STRING" id="589924.Ferp_1869"/>
<dbReference type="PaxDb" id="589924-Ferp_1869"/>
<evidence type="ECO:0000313" key="2">
    <source>
        <dbReference type="EMBL" id="ADC66010.1"/>
    </source>
</evidence>
<reference evidence="2 3" key="2">
    <citation type="journal article" date="2011" name="Stand. Genomic Sci.">
        <title>Complete genome sequence of Ferroglobus placidus AEDII12DO.</title>
        <authorList>
            <person name="Anderson I."/>
            <person name="Risso C."/>
            <person name="Holmes D."/>
            <person name="Lucas S."/>
            <person name="Copeland A."/>
            <person name="Lapidus A."/>
            <person name="Cheng J.F."/>
            <person name="Bruce D."/>
            <person name="Goodwin L."/>
            <person name="Pitluck S."/>
            <person name="Saunders E."/>
            <person name="Brettin T."/>
            <person name="Detter J.C."/>
            <person name="Han C."/>
            <person name="Tapia R."/>
            <person name="Larimer F."/>
            <person name="Land M."/>
            <person name="Hauser L."/>
            <person name="Woyke T."/>
            <person name="Lovley D."/>
            <person name="Kyrpides N."/>
            <person name="Ivanova N."/>
        </authorList>
    </citation>
    <scope>NUCLEOTIDE SEQUENCE [LARGE SCALE GENOMIC DNA]</scope>
    <source>
        <strain evidence="3">DSM 10642 / AEDII12DO</strain>
    </source>
</reference>
<dbReference type="OrthoDB" id="371688at2157"/>
<gene>
    <name evidence="2" type="ordered locus">Ferp_1869</name>
</gene>
<reference evidence="3" key="1">
    <citation type="submission" date="2010-02" db="EMBL/GenBank/DDBJ databases">
        <title>Complete sequence of Ferroglobus placidus DSM 10642.</title>
        <authorList>
            <consortium name="US DOE Joint Genome Institute"/>
            <person name="Lucas S."/>
            <person name="Copeland A."/>
            <person name="Lapidus A."/>
            <person name="Cheng J.-F."/>
            <person name="Bruce D."/>
            <person name="Goodwin L."/>
            <person name="Pitluck S."/>
            <person name="Saunders E."/>
            <person name="Brettin T."/>
            <person name="Detter J.C."/>
            <person name="Han C."/>
            <person name="Tapia R."/>
            <person name="Larimer F."/>
            <person name="Land M."/>
            <person name="Hauser L."/>
            <person name="Kyrpides N."/>
            <person name="Ivanova N."/>
            <person name="Holmes D."/>
            <person name="Lovley D."/>
            <person name="Kyrpides N."/>
            <person name="Anderson I.J."/>
            <person name="Woyke T."/>
        </authorList>
    </citation>
    <scope>NUCLEOTIDE SEQUENCE [LARGE SCALE GENOMIC DNA]</scope>
    <source>
        <strain evidence="3">DSM 10642 / AEDII12DO</strain>
    </source>
</reference>
<dbReference type="GeneID" id="8779398"/>
<dbReference type="eggNOG" id="arCOG10147">
    <property type="taxonomic scope" value="Archaea"/>
</dbReference>
<feature type="domain" description="CRISPR-associated protein Cas6 C-terminal" evidence="1">
    <location>
        <begin position="182"/>
        <end position="298"/>
    </location>
</feature>
<name>D3RZU7_FERPA</name>
<dbReference type="Proteomes" id="UP000002613">
    <property type="component" value="Chromosome"/>
</dbReference>
<proteinExistence type="predicted"/>
<dbReference type="KEGG" id="fpl:Ferp_1869"/>
<keyword evidence="3" id="KW-1185">Reference proteome</keyword>
<sequence>MKVAKLYRFEVEFVEKAVLPRWKGNMIRGAIGFHLKKLVGCKKEECKDCSIIFQCPFGYIFRSRSKGIVLKKIEGYSKPYSLKPPLEEKQFYERGDKLSFSVTLFGDAVRFEDFLIEAVKRLSNSGLGFSNSRGKFKISSVTLENPFTGKSRTIFDGEQISDSSSWIRDSHLKAEVPEIFELKFLTPFRIIRENSLVAEPSFEDVVKAMLRKYSAIRHQYLLSEVEFEPEKIIEKAKKVKTRKAELSKRNFIYKRREEEFLFGKIQYSGKLNGKIKKLMAFCYLSHLGKRASFGHGWYELNFHPASVGT</sequence>
<accession>D3RZU7</accession>
<dbReference type="Pfam" id="PF10040">
    <property type="entry name" value="CRISPR_Cas6"/>
    <property type="match status" value="1"/>
</dbReference>
<dbReference type="HOGENOM" id="CLU_050021_0_0_2"/>
<dbReference type="Gene3D" id="3.30.70.1900">
    <property type="match status" value="1"/>
</dbReference>
<dbReference type="RefSeq" id="WP_012966349.1">
    <property type="nucleotide sequence ID" value="NC_013849.1"/>
</dbReference>